<evidence type="ECO:0000313" key="4">
    <source>
        <dbReference type="Proteomes" id="UP000694843"/>
    </source>
</evidence>
<dbReference type="PROSITE" id="PS01180">
    <property type="entry name" value="CUB"/>
    <property type="match status" value="2"/>
</dbReference>
<sequence length="517" mass="57350">MTYRKTYSYFLTHSLFFYVMRHTVEAGESIGAPKDADPSNLTSSYSLPYSECGGELSVAEDSSGTLASPGYPEQYTHGLLCVWTIKAPAGMRARIYIEDLDLTSTPTCEQDYLLVDVRGKNSSSNDVERLCGDVEDVPREYVSDDNVMVLTLRTSQAGETCRGFKVTYDAQHVVVGCGESVSRRQFVIESPGYPGYLANESLECHLTVTHACDSSEPSSEVCQLRLDFESLTLQPPELGECRLDKLHVQGQSFTPPLCGVNSGQHLYVDVSGRSSTEILLMTAPLLPRPVGRRRDNITGADIGVDRWEYEVENNRQWRIRVAQIPCSCEAVTPGKPRAPDGCSQYYTQVTDVVRSFNFDGKKRDLEPCWNGTEEECGRQVWTGHLNHVHHTICIARQPGYCGVMYAPTDADAFLMTGHAHAAAGFNRKNLYGSSQCQSDYVVIPKGRTPGDEDSCPHDRFCGLQFGNRLLGPVVSYSLPFMLTVHTDEDEFSHSVDTNNRGFELRYTQLPCAGPNMG</sequence>
<dbReference type="OrthoDB" id="6337346at2759"/>
<dbReference type="GeneID" id="108682432"/>
<dbReference type="SMART" id="SM00042">
    <property type="entry name" value="CUB"/>
    <property type="match status" value="1"/>
</dbReference>
<dbReference type="CDD" id="cd00041">
    <property type="entry name" value="CUB"/>
    <property type="match status" value="1"/>
</dbReference>
<evidence type="ECO:0000259" key="3">
    <source>
        <dbReference type="PROSITE" id="PS01180"/>
    </source>
</evidence>
<feature type="domain" description="CUB" evidence="3">
    <location>
        <begin position="177"/>
        <end position="259"/>
    </location>
</feature>
<dbReference type="OMA" id="IGRCANG"/>
<dbReference type="KEGG" id="hazt:108682432"/>
<keyword evidence="1 2" id="KW-1015">Disulfide bond</keyword>
<name>A0A8B7PM59_HYAAZ</name>
<proteinExistence type="predicted"/>
<dbReference type="FunFam" id="2.60.120.290:FF:000005">
    <property type="entry name" value="Procollagen C-endopeptidase enhancer 1"/>
    <property type="match status" value="1"/>
</dbReference>
<keyword evidence="4" id="KW-1185">Reference proteome</keyword>
<feature type="disulfide bond" evidence="2">
    <location>
        <begin position="241"/>
        <end position="258"/>
    </location>
</feature>
<dbReference type="InterPro" id="IPR000859">
    <property type="entry name" value="CUB_dom"/>
</dbReference>
<dbReference type="SUPFAM" id="SSF49854">
    <property type="entry name" value="Spermadhesin, CUB domain"/>
    <property type="match status" value="2"/>
</dbReference>
<dbReference type="InterPro" id="IPR058698">
    <property type="entry name" value="CUB_metazoa"/>
</dbReference>
<dbReference type="AlphaFoldDB" id="A0A8B7PM59"/>
<dbReference type="Gene3D" id="2.60.120.290">
    <property type="entry name" value="Spermadhesin, CUB domain"/>
    <property type="match status" value="2"/>
</dbReference>
<accession>A0A8B7PM59</accession>
<feature type="disulfide bond" evidence="2">
    <location>
        <begin position="177"/>
        <end position="204"/>
    </location>
</feature>
<feature type="domain" description="CUB" evidence="3">
    <location>
        <begin position="52"/>
        <end position="171"/>
    </location>
</feature>
<dbReference type="InterPro" id="IPR035914">
    <property type="entry name" value="Sperma_CUB_dom_sf"/>
</dbReference>
<dbReference type="Pfam" id="PF00431">
    <property type="entry name" value="CUB"/>
    <property type="match status" value="1"/>
</dbReference>
<comment type="caution">
    <text evidence="2">Lacks conserved residue(s) required for the propagation of feature annotation.</text>
</comment>
<evidence type="ECO:0000256" key="2">
    <source>
        <dbReference type="PROSITE-ProRule" id="PRU00059"/>
    </source>
</evidence>
<dbReference type="Proteomes" id="UP000694843">
    <property type="component" value="Unplaced"/>
</dbReference>
<gene>
    <name evidence="5" type="primary">LOC108682432</name>
</gene>
<evidence type="ECO:0000256" key="1">
    <source>
        <dbReference type="ARBA" id="ARBA00023157"/>
    </source>
</evidence>
<dbReference type="PANTHER" id="PTHR33236:SF11">
    <property type="entry name" value="CUB DOMAIN-CONTAINING PROTEIN"/>
    <property type="match status" value="1"/>
</dbReference>
<dbReference type="Pfam" id="PF26080">
    <property type="entry name" value="CUB_animal"/>
    <property type="match status" value="1"/>
</dbReference>
<organism evidence="4 5">
    <name type="scientific">Hyalella azteca</name>
    <name type="common">Amphipod</name>
    <dbReference type="NCBI Taxonomy" id="294128"/>
    <lineage>
        <taxon>Eukaryota</taxon>
        <taxon>Metazoa</taxon>
        <taxon>Ecdysozoa</taxon>
        <taxon>Arthropoda</taxon>
        <taxon>Crustacea</taxon>
        <taxon>Multicrustacea</taxon>
        <taxon>Malacostraca</taxon>
        <taxon>Eumalacostraca</taxon>
        <taxon>Peracarida</taxon>
        <taxon>Amphipoda</taxon>
        <taxon>Senticaudata</taxon>
        <taxon>Talitrida</taxon>
        <taxon>Talitroidea</taxon>
        <taxon>Hyalellidae</taxon>
        <taxon>Hyalella</taxon>
    </lineage>
</organism>
<dbReference type="PANTHER" id="PTHR33236">
    <property type="entry name" value="INTRAFLAGELLAR TRANSPORT PROTEIN 122 FAMILY PROTEIN-RELATED"/>
    <property type="match status" value="1"/>
</dbReference>
<evidence type="ECO:0000313" key="5">
    <source>
        <dbReference type="RefSeq" id="XP_018027080.1"/>
    </source>
</evidence>
<protein>
    <submittedName>
        <fullName evidence="5">Cubilin</fullName>
    </submittedName>
</protein>
<reference evidence="5" key="1">
    <citation type="submission" date="2025-08" db="UniProtKB">
        <authorList>
            <consortium name="RefSeq"/>
        </authorList>
    </citation>
    <scope>IDENTIFICATION</scope>
    <source>
        <tissue evidence="5">Whole organism</tissue>
    </source>
</reference>
<dbReference type="RefSeq" id="XP_018027080.1">
    <property type="nucleotide sequence ID" value="XM_018171591.2"/>
</dbReference>